<gene>
    <name evidence="2" type="ORF">BZL30_7928</name>
</gene>
<feature type="region of interest" description="Disordered" evidence="1">
    <location>
        <begin position="1"/>
        <end position="38"/>
    </location>
</feature>
<evidence type="ECO:0000256" key="1">
    <source>
        <dbReference type="SAM" id="MobiDB-lite"/>
    </source>
</evidence>
<comment type="caution">
    <text evidence="2">The sequence shown here is derived from an EMBL/GenBank/DDBJ whole genome shotgun (WGS) entry which is preliminary data.</text>
</comment>
<name>A0A1V3WMF0_MYCKA</name>
<accession>A0A1V3WMF0</accession>
<proteinExistence type="predicted"/>
<organism evidence="2 3">
    <name type="scientific">Mycobacterium kansasii</name>
    <dbReference type="NCBI Taxonomy" id="1768"/>
    <lineage>
        <taxon>Bacteria</taxon>
        <taxon>Bacillati</taxon>
        <taxon>Actinomycetota</taxon>
        <taxon>Actinomycetes</taxon>
        <taxon>Mycobacteriales</taxon>
        <taxon>Mycobacteriaceae</taxon>
        <taxon>Mycobacterium</taxon>
    </lineage>
</organism>
<protein>
    <submittedName>
        <fullName evidence="2">Uncharacterized protein</fullName>
    </submittedName>
</protein>
<evidence type="ECO:0000313" key="2">
    <source>
        <dbReference type="EMBL" id="OOK67461.1"/>
    </source>
</evidence>
<dbReference type="EMBL" id="MVBM01000008">
    <property type="protein sequence ID" value="OOK67461.1"/>
    <property type="molecule type" value="Genomic_DNA"/>
</dbReference>
<sequence>MNDLARHGFQHRAGPLQDVRVAADHERQRPGRGTLDTAGHRRVELVRPCDAASACTSRASLTEIVELSMNSAPGRAAGSTSA</sequence>
<evidence type="ECO:0000313" key="3">
    <source>
        <dbReference type="Proteomes" id="UP000189229"/>
    </source>
</evidence>
<dbReference type="AlphaFoldDB" id="A0A1V3WMF0"/>
<reference evidence="2 3" key="1">
    <citation type="submission" date="2017-02" db="EMBL/GenBank/DDBJ databases">
        <title>Complete genome sequences of Mycobacterium kansasii strains isolated from rhesus macaques.</title>
        <authorList>
            <person name="Panda A."/>
            <person name="Nagaraj S."/>
            <person name="Zhao X."/>
            <person name="Tettelin H."/>
            <person name="Detolla L.J."/>
        </authorList>
    </citation>
    <scope>NUCLEOTIDE SEQUENCE [LARGE SCALE GENOMIC DNA]</scope>
    <source>
        <strain evidence="2 3">11-3813</strain>
    </source>
</reference>
<dbReference type="Proteomes" id="UP000189229">
    <property type="component" value="Unassembled WGS sequence"/>
</dbReference>